<name>A0A7G3ZF18_9SACH</name>
<keyword evidence="5" id="KW-0496">Mitochondrion</keyword>
<dbReference type="RefSeq" id="XP_037138779.1">
    <property type="nucleotide sequence ID" value="XM_037282884.1"/>
</dbReference>
<dbReference type="GO" id="GO:0006412">
    <property type="term" value="P:translation"/>
    <property type="evidence" value="ECO:0007669"/>
    <property type="project" value="InterPro"/>
</dbReference>
<evidence type="ECO:0000313" key="11">
    <source>
        <dbReference type="EMBL" id="QLL32104.1"/>
    </source>
</evidence>
<dbReference type="FunFam" id="2.40.50.100:FF:000042">
    <property type="entry name" value="50S ribosomal protein L27"/>
    <property type="match status" value="1"/>
</dbReference>
<sequence>MSLLGGISSGTLAAKNGACFILNQVRTATKKAAGSRTSMKDSAGRRLGPKKYEGQSVQVGEIIMRQRGTKFYPGENVGIGKDHTIYALEPGVVRYYLDPFHPRRKFIGVSLSRDIKLPLPHFQPRVRRFGREAITDVKEAEEEEQFLPRKKALVKDEILQKLTERERSRENMQKEFAKILTEKLKVELQNMELGTKYLIRLRSCLRNGFELHDAQFNARYFLEYETTLDARREGWEEAKLAEELKAIAETAEILDKSTEFNNKLCLIGYISAEEKLALKQKLLEDLKERSKSITSKKDREELKKLFNNAADFLTLSEEVHLRRKFLKPVLPEDATTVADKATKKTITLRRFNYAKGKIDIVTREKEAFLNKL</sequence>
<dbReference type="GO" id="GO:0005762">
    <property type="term" value="C:mitochondrial large ribosomal subunit"/>
    <property type="evidence" value="ECO:0007669"/>
    <property type="project" value="TreeGrafter"/>
</dbReference>
<evidence type="ECO:0000256" key="5">
    <source>
        <dbReference type="ARBA" id="ARBA00023128"/>
    </source>
</evidence>
<dbReference type="PROSITE" id="PS00831">
    <property type="entry name" value="RIBOSOMAL_L27"/>
    <property type="match status" value="1"/>
</dbReference>
<keyword evidence="6" id="KW-0687">Ribonucleoprotein</keyword>
<dbReference type="InterPro" id="IPR018261">
    <property type="entry name" value="Ribosomal_bL27_CS"/>
</dbReference>
<reference evidence="11 12" key="1">
    <citation type="submission" date="2020-06" db="EMBL/GenBank/DDBJ databases">
        <title>The yeast mating-type switching endonuclease HO is a domesticated member of an unorthodox homing genetic element family.</title>
        <authorList>
            <person name="Coughlan A.Y."/>
            <person name="Lombardi L."/>
            <person name="Braun-Galleani S."/>
            <person name="Martos A.R."/>
            <person name="Galeote V."/>
            <person name="Bigey F."/>
            <person name="Dequin S."/>
            <person name="Byrne K.P."/>
            <person name="Wolfe K.H."/>
        </authorList>
    </citation>
    <scope>NUCLEOTIDE SEQUENCE [LARGE SCALE GENOMIC DNA]</scope>
    <source>
        <strain evidence="11 12">CBS764</strain>
    </source>
</reference>
<evidence type="ECO:0000256" key="6">
    <source>
        <dbReference type="ARBA" id="ARBA00023274"/>
    </source>
</evidence>
<dbReference type="PANTHER" id="PTHR15893">
    <property type="entry name" value="RIBOSOMAL PROTEIN L27"/>
    <property type="match status" value="1"/>
</dbReference>
<evidence type="ECO:0000256" key="9">
    <source>
        <dbReference type="SAM" id="Coils"/>
    </source>
</evidence>
<evidence type="ECO:0000313" key="12">
    <source>
        <dbReference type="Proteomes" id="UP000515788"/>
    </source>
</evidence>
<dbReference type="PANTHER" id="PTHR15893:SF0">
    <property type="entry name" value="LARGE RIBOSOMAL SUBUNIT PROTEIN BL27M"/>
    <property type="match status" value="1"/>
</dbReference>
<dbReference type="AlphaFoldDB" id="A0A7G3ZF18"/>
<evidence type="ECO:0000259" key="10">
    <source>
        <dbReference type="Pfam" id="PF18471"/>
    </source>
</evidence>
<comment type="similarity">
    <text evidence="2">Belongs to the bacterial ribosomal protein bL27 family.</text>
</comment>
<dbReference type="Pfam" id="PF18471">
    <property type="entry name" value="Ribosomal_L27_C"/>
    <property type="match status" value="1"/>
</dbReference>
<evidence type="ECO:0000256" key="7">
    <source>
        <dbReference type="ARBA" id="ARBA00035267"/>
    </source>
</evidence>
<keyword evidence="9" id="KW-0175">Coiled coil</keyword>
<accession>A0A7G3ZF18</accession>
<dbReference type="NCBIfam" id="TIGR00062">
    <property type="entry name" value="L27"/>
    <property type="match status" value="1"/>
</dbReference>
<dbReference type="OrthoDB" id="1867012at2759"/>
<keyword evidence="3" id="KW-0809">Transit peptide</keyword>
<dbReference type="InterPro" id="IPR041244">
    <property type="entry name" value="Ribosomal_bL27m_C"/>
</dbReference>
<evidence type="ECO:0000256" key="8">
    <source>
        <dbReference type="ARBA" id="ARBA00035465"/>
    </source>
</evidence>
<comment type="subcellular location">
    <subcellularLocation>
        <location evidence="1">Mitochondrion</location>
    </subcellularLocation>
</comment>
<dbReference type="EMBL" id="CP059248">
    <property type="protein sequence ID" value="QLL32104.1"/>
    <property type="molecule type" value="Genomic_DNA"/>
</dbReference>
<keyword evidence="4" id="KW-0689">Ribosomal protein</keyword>
<dbReference type="GeneID" id="59325241"/>
<dbReference type="Proteomes" id="UP000515788">
    <property type="component" value="Chromosome 3"/>
</dbReference>
<evidence type="ECO:0000256" key="2">
    <source>
        <dbReference type="ARBA" id="ARBA00010797"/>
    </source>
</evidence>
<dbReference type="InterPro" id="IPR001684">
    <property type="entry name" value="Ribosomal_bL27"/>
</dbReference>
<dbReference type="KEGG" id="tgb:HG536_0C02730"/>
<dbReference type="GO" id="GO:0003735">
    <property type="term" value="F:structural constituent of ribosome"/>
    <property type="evidence" value="ECO:0007669"/>
    <property type="project" value="InterPro"/>
</dbReference>
<dbReference type="SUPFAM" id="SSF110324">
    <property type="entry name" value="Ribosomal L27 protein-like"/>
    <property type="match status" value="1"/>
</dbReference>
<evidence type="ECO:0000256" key="3">
    <source>
        <dbReference type="ARBA" id="ARBA00022946"/>
    </source>
</evidence>
<evidence type="ECO:0000256" key="4">
    <source>
        <dbReference type="ARBA" id="ARBA00022980"/>
    </source>
</evidence>
<dbReference type="Pfam" id="PF01016">
    <property type="entry name" value="Ribosomal_L27"/>
    <property type="match status" value="1"/>
</dbReference>
<dbReference type="Gene3D" id="2.40.50.100">
    <property type="match status" value="1"/>
</dbReference>
<evidence type="ECO:0000256" key="1">
    <source>
        <dbReference type="ARBA" id="ARBA00004173"/>
    </source>
</evidence>
<proteinExistence type="inferred from homology"/>
<feature type="domain" description="Large ribosomal subunit protein bL27m C-terminal" evidence="10">
    <location>
        <begin position="136"/>
        <end position="372"/>
    </location>
</feature>
<protein>
    <recommendedName>
        <fullName evidence="7">Large ribosomal subunit protein bL27m</fullName>
    </recommendedName>
    <alternativeName>
        <fullName evidence="8">54S ribosomal protein L2, mitochondrial</fullName>
    </alternativeName>
</protein>
<keyword evidence="12" id="KW-1185">Reference proteome</keyword>
<dbReference type="PRINTS" id="PR00063">
    <property type="entry name" value="RIBOSOMALL27"/>
</dbReference>
<organism evidence="11 12">
    <name type="scientific">Torulaspora globosa</name>
    <dbReference type="NCBI Taxonomy" id="48254"/>
    <lineage>
        <taxon>Eukaryota</taxon>
        <taxon>Fungi</taxon>
        <taxon>Dikarya</taxon>
        <taxon>Ascomycota</taxon>
        <taxon>Saccharomycotina</taxon>
        <taxon>Saccharomycetes</taxon>
        <taxon>Saccharomycetales</taxon>
        <taxon>Saccharomycetaceae</taxon>
        <taxon>Torulaspora</taxon>
    </lineage>
</organism>
<gene>
    <name evidence="11" type="ORF">HG536_0C02730</name>
</gene>
<feature type="coiled-coil region" evidence="9">
    <location>
        <begin position="269"/>
        <end position="303"/>
    </location>
</feature>